<evidence type="ECO:0000256" key="2">
    <source>
        <dbReference type="ARBA" id="ARBA00023125"/>
    </source>
</evidence>
<dbReference type="Pfam" id="PF12833">
    <property type="entry name" value="HTH_18"/>
    <property type="match status" value="1"/>
</dbReference>
<keyword evidence="6" id="KW-1185">Reference proteome</keyword>
<accession>A0ABW3R7B4</accession>
<feature type="domain" description="HTH araC/xylS-type" evidence="4">
    <location>
        <begin position="182"/>
        <end position="279"/>
    </location>
</feature>
<keyword evidence="2" id="KW-0238">DNA-binding</keyword>
<dbReference type="InterPro" id="IPR009057">
    <property type="entry name" value="Homeodomain-like_sf"/>
</dbReference>
<dbReference type="PROSITE" id="PS01124">
    <property type="entry name" value="HTH_ARAC_FAMILY_2"/>
    <property type="match status" value="1"/>
</dbReference>
<dbReference type="PANTHER" id="PTHR43280">
    <property type="entry name" value="ARAC-FAMILY TRANSCRIPTIONAL REGULATOR"/>
    <property type="match status" value="1"/>
</dbReference>
<dbReference type="RefSeq" id="WP_311935218.1">
    <property type="nucleotide sequence ID" value="NZ_JAVSCK010000001.1"/>
</dbReference>
<dbReference type="Pfam" id="PF22200">
    <property type="entry name" value="ExsA_N"/>
    <property type="match status" value="1"/>
</dbReference>
<dbReference type="Proteomes" id="UP001597163">
    <property type="component" value="Unassembled WGS sequence"/>
</dbReference>
<evidence type="ECO:0000259" key="4">
    <source>
        <dbReference type="PROSITE" id="PS01124"/>
    </source>
</evidence>
<reference evidence="6" key="1">
    <citation type="journal article" date="2019" name="Int. J. Syst. Evol. Microbiol.">
        <title>The Global Catalogue of Microorganisms (GCM) 10K type strain sequencing project: providing services to taxonomists for standard genome sequencing and annotation.</title>
        <authorList>
            <consortium name="The Broad Institute Genomics Platform"/>
            <consortium name="The Broad Institute Genome Sequencing Center for Infectious Disease"/>
            <person name="Wu L."/>
            <person name="Ma J."/>
        </authorList>
    </citation>
    <scope>NUCLEOTIDE SEQUENCE [LARGE SCALE GENOMIC DNA]</scope>
    <source>
        <strain evidence="6">CCUG 63246</strain>
    </source>
</reference>
<protein>
    <submittedName>
        <fullName evidence="5">Helix-turn-helix domain-containing protein</fullName>
    </submittedName>
</protein>
<dbReference type="EMBL" id="JBHTLJ010000001">
    <property type="protein sequence ID" value="MFD1160969.1"/>
    <property type="molecule type" value="Genomic_DNA"/>
</dbReference>
<evidence type="ECO:0000256" key="1">
    <source>
        <dbReference type="ARBA" id="ARBA00023015"/>
    </source>
</evidence>
<keyword evidence="3" id="KW-0804">Transcription</keyword>
<evidence type="ECO:0000313" key="6">
    <source>
        <dbReference type="Proteomes" id="UP001597163"/>
    </source>
</evidence>
<organism evidence="5 6">
    <name type="scientific">Hwangdonia seohaensis</name>
    <dbReference type="NCBI Taxonomy" id="1240727"/>
    <lineage>
        <taxon>Bacteria</taxon>
        <taxon>Pseudomonadati</taxon>
        <taxon>Bacteroidota</taxon>
        <taxon>Flavobacteriia</taxon>
        <taxon>Flavobacteriales</taxon>
        <taxon>Flavobacteriaceae</taxon>
        <taxon>Hwangdonia</taxon>
    </lineage>
</organism>
<evidence type="ECO:0000313" key="5">
    <source>
        <dbReference type="EMBL" id="MFD1160969.1"/>
    </source>
</evidence>
<dbReference type="SUPFAM" id="SSF46689">
    <property type="entry name" value="Homeodomain-like"/>
    <property type="match status" value="2"/>
</dbReference>
<dbReference type="PANTHER" id="PTHR43280:SF2">
    <property type="entry name" value="HTH-TYPE TRANSCRIPTIONAL REGULATOR EXSA"/>
    <property type="match status" value="1"/>
</dbReference>
<proteinExistence type="predicted"/>
<gene>
    <name evidence="5" type="ORF">ACFQ2E_00980</name>
</gene>
<dbReference type="InterPro" id="IPR054015">
    <property type="entry name" value="ExsA-like_N"/>
</dbReference>
<name>A0ABW3R7B4_9FLAO</name>
<dbReference type="Gene3D" id="1.10.10.60">
    <property type="entry name" value="Homeodomain-like"/>
    <property type="match status" value="2"/>
</dbReference>
<sequence>MPIENIPEIYFKDSKVNPDVFVYDFKMNNNVVKSKVNLSMHMFSFLQVGKKQVHFADTAVAVNKNQSLLLKKGNWLWTELLDTDAVYYCKLLFFSETKLSEFYNKHVNNLEPSKNEVGYFVIENDSYIMSYLNSLATINEAPAIFKYNLLSVKFEELMLYLINKYGSKFELFLQSLISKQISPFKKVVENNVYSNLKLEEIAFLCHMSLSTFKRHFINEYKTSPGKWLQDKRLLKAKEILKEGQLKASDIYLDFGYNNLSNFSIAFKNKFGVSPTDITN</sequence>
<comment type="caution">
    <text evidence="5">The sequence shown here is derived from an EMBL/GenBank/DDBJ whole genome shotgun (WGS) entry which is preliminary data.</text>
</comment>
<evidence type="ECO:0000256" key="3">
    <source>
        <dbReference type="ARBA" id="ARBA00023163"/>
    </source>
</evidence>
<dbReference type="InterPro" id="IPR018060">
    <property type="entry name" value="HTH_AraC"/>
</dbReference>
<dbReference type="SMART" id="SM00342">
    <property type="entry name" value="HTH_ARAC"/>
    <property type="match status" value="1"/>
</dbReference>
<keyword evidence="1" id="KW-0805">Transcription regulation</keyword>